<sequence>MEDMPGDQVLLLQPPTKKMKIARVRYPNWEKKDTLALVKSYQRQVVEFANAASKGRTTENEQKWDRIASLCGKEGVSRDAEQCRKRWQDLLRGYKRIKEWEGTTEVPSFWLMSSSSRKDKKLPGNFEKEIFDRMDVFMGSKAIVQLHSSKVSSNGLDNTPSGGVDGRSSALATNTEPQGDPSSQEASWSLSKERIFPSRDDRKPIQSFQADSGADNRDPIAEAVEHATRAAQEQCSAQMTEVLAQVLLKMADAIKMVAENIRKPSI</sequence>
<organism evidence="3 5">
    <name type="scientific">Adiantum capillus-veneris</name>
    <name type="common">Maidenhair fern</name>
    <dbReference type="NCBI Taxonomy" id="13818"/>
    <lineage>
        <taxon>Eukaryota</taxon>
        <taxon>Viridiplantae</taxon>
        <taxon>Streptophyta</taxon>
        <taxon>Embryophyta</taxon>
        <taxon>Tracheophyta</taxon>
        <taxon>Polypodiopsida</taxon>
        <taxon>Polypodiidae</taxon>
        <taxon>Polypodiales</taxon>
        <taxon>Pteridineae</taxon>
        <taxon>Pteridaceae</taxon>
        <taxon>Vittarioideae</taxon>
        <taxon>Adiantum</taxon>
    </lineage>
</organism>
<evidence type="ECO:0000313" key="3">
    <source>
        <dbReference type="EMBL" id="KAI5068436.1"/>
    </source>
</evidence>
<dbReference type="EMBL" id="JABFUD020000016">
    <property type="protein sequence ID" value="KAI5068436.1"/>
    <property type="molecule type" value="Genomic_DNA"/>
</dbReference>
<accession>A0A9D4UIC3</accession>
<dbReference type="Proteomes" id="UP000886520">
    <property type="component" value="Chromosome 16"/>
</dbReference>
<feature type="compositionally biased region" description="Basic and acidic residues" evidence="1">
    <location>
        <begin position="191"/>
        <end position="204"/>
    </location>
</feature>
<proteinExistence type="predicted"/>
<dbReference type="InterPro" id="IPR044822">
    <property type="entry name" value="Myb_DNA-bind_4"/>
</dbReference>
<comment type="caution">
    <text evidence="3">The sequence shown here is derived from an EMBL/GenBank/DDBJ whole genome shotgun (WGS) entry which is preliminary data.</text>
</comment>
<feature type="domain" description="Myb-like" evidence="2">
    <location>
        <begin position="28"/>
        <end position="91"/>
    </location>
</feature>
<evidence type="ECO:0000259" key="2">
    <source>
        <dbReference type="PROSITE" id="PS50090"/>
    </source>
</evidence>
<feature type="region of interest" description="Disordered" evidence="1">
    <location>
        <begin position="151"/>
        <end position="218"/>
    </location>
</feature>
<dbReference type="Gene3D" id="1.10.10.60">
    <property type="entry name" value="Homeodomain-like"/>
    <property type="match status" value="1"/>
</dbReference>
<dbReference type="PROSITE" id="PS50090">
    <property type="entry name" value="MYB_LIKE"/>
    <property type="match status" value="1"/>
</dbReference>
<dbReference type="OrthoDB" id="1865198at2759"/>
<evidence type="ECO:0000256" key="1">
    <source>
        <dbReference type="SAM" id="MobiDB-lite"/>
    </source>
</evidence>
<gene>
    <name evidence="3" type="ORF">GOP47_0016781</name>
    <name evidence="4" type="ORF">GOP47_0017197</name>
</gene>
<feature type="compositionally biased region" description="Polar residues" evidence="1">
    <location>
        <begin position="151"/>
        <end position="161"/>
    </location>
</feature>
<dbReference type="PANTHER" id="PTHR47211:SF2">
    <property type="entry name" value="TRIHELIX TRANSCRIPTION FACTOR ASR3"/>
    <property type="match status" value="1"/>
</dbReference>
<dbReference type="EMBL" id="JABFUD020000016">
    <property type="protein sequence ID" value="KAI5068852.1"/>
    <property type="molecule type" value="Genomic_DNA"/>
</dbReference>
<dbReference type="PANTHER" id="PTHR47211">
    <property type="entry name" value="TRIHELIX TRANSCRIPTION FACTOR ASR3"/>
    <property type="match status" value="1"/>
</dbReference>
<dbReference type="Pfam" id="PF13837">
    <property type="entry name" value="Myb_DNA-bind_4"/>
    <property type="match status" value="1"/>
</dbReference>
<protein>
    <recommendedName>
        <fullName evidence="2">Myb-like domain-containing protein</fullName>
    </recommendedName>
</protein>
<reference evidence="3" key="1">
    <citation type="submission" date="2021-01" db="EMBL/GenBank/DDBJ databases">
        <title>Adiantum capillus-veneris genome.</title>
        <authorList>
            <person name="Fang Y."/>
            <person name="Liao Q."/>
        </authorList>
    </citation>
    <scope>NUCLEOTIDE SEQUENCE</scope>
    <source>
        <strain evidence="3">H3</strain>
        <tissue evidence="3">Leaf</tissue>
    </source>
</reference>
<name>A0A9D4UIC3_ADICA</name>
<keyword evidence="5" id="KW-1185">Reference proteome</keyword>
<feature type="compositionally biased region" description="Polar residues" evidence="1">
    <location>
        <begin position="170"/>
        <end position="190"/>
    </location>
</feature>
<evidence type="ECO:0000313" key="4">
    <source>
        <dbReference type="EMBL" id="KAI5068852.1"/>
    </source>
</evidence>
<dbReference type="AlphaFoldDB" id="A0A9D4UIC3"/>
<evidence type="ECO:0000313" key="5">
    <source>
        <dbReference type="Proteomes" id="UP000886520"/>
    </source>
</evidence>
<dbReference type="InterPro" id="IPR001005">
    <property type="entry name" value="SANT/Myb"/>
</dbReference>